<feature type="region of interest" description="Disordered" evidence="1">
    <location>
        <begin position="1"/>
        <end position="134"/>
    </location>
</feature>
<feature type="compositionally biased region" description="Low complexity" evidence="1">
    <location>
        <begin position="386"/>
        <end position="401"/>
    </location>
</feature>
<evidence type="ECO:0000313" key="2">
    <source>
        <dbReference type="EMBL" id="KAG2435626.1"/>
    </source>
</evidence>
<evidence type="ECO:0000256" key="1">
    <source>
        <dbReference type="SAM" id="MobiDB-lite"/>
    </source>
</evidence>
<keyword evidence="3" id="KW-1185">Reference proteome</keyword>
<feature type="region of interest" description="Disordered" evidence="1">
    <location>
        <begin position="601"/>
        <end position="692"/>
    </location>
</feature>
<feature type="compositionally biased region" description="Low complexity" evidence="1">
    <location>
        <begin position="670"/>
        <end position="692"/>
    </location>
</feature>
<feature type="compositionally biased region" description="Basic and acidic residues" evidence="1">
    <location>
        <begin position="601"/>
        <end position="611"/>
    </location>
</feature>
<feature type="region of interest" description="Disordered" evidence="1">
    <location>
        <begin position="317"/>
        <end position="434"/>
    </location>
</feature>
<feature type="compositionally biased region" description="Low complexity" evidence="1">
    <location>
        <begin position="70"/>
        <end position="91"/>
    </location>
</feature>
<feature type="compositionally biased region" description="Basic residues" evidence="1">
    <location>
        <begin position="322"/>
        <end position="331"/>
    </location>
</feature>
<sequence length="692" mass="69096">MAATDPVDSPTRLHDPDGLPTPAATPASGAHPTTSALPEMDGAPSGTYLTEPPSTAGGGARSGSPGKGGRAALAGSTSKKALAAAGASSKKLAVDGDRTSGGRAPPPAVGLTPPSSAPSGPAAADPNRDPRNFDGKELHELVRVAHEDYANIPRLQNIITMQLEGRTTEAAKAEALMQIREASVHNPLFTLTPRMLDLVREQLCSRNRMLRPAAAYALAGYAANSRAGRGVLTCHAAALLPRLNAMLRCKVDSMDARYASLALLTASMSSDHKEAVGRAGTIPLLIGLVRQNLGRHFFSAVQADGSTFDDMVNLRDPSEYQHHHHPGHHPYHNAPGAGGADAAGGGGGMRGAPAASISGAPPASTSGGAHGGSVPHANLGGGGPPSGLASPHESASNTASGGAPGGAGGGAGSASNTASGGYPSPHGAGGSRALQATETGKGTYSLGVKPAGQHAMAALVNLAELPANRQRMREAGIVQLLEDVMGSRNENSIKERCRLLVDFLQMDTDKFKEAKAAIDAAATAMAGHAAITFARGGARVASRRVAEAAMAAASIAALSDGGAGAGGSDAGSDAGGTPRGALAGGAVRGTLAWNLARQLEHGRGHNSDDGGRTGATAHGGHGGHGHSQHESGKSLGGPSQKGALGRATSTVAAINRMKSDAEKRGGPGHTTTTTTTTSGNATTTTTTTTTKS</sequence>
<dbReference type="InterPro" id="IPR011989">
    <property type="entry name" value="ARM-like"/>
</dbReference>
<dbReference type="OrthoDB" id="547330at2759"/>
<feature type="compositionally biased region" description="Gly residues" evidence="1">
    <location>
        <begin position="336"/>
        <end position="350"/>
    </location>
</feature>
<feature type="compositionally biased region" description="Gly residues" evidence="1">
    <location>
        <begin position="56"/>
        <end position="69"/>
    </location>
</feature>
<feature type="region of interest" description="Disordered" evidence="1">
    <location>
        <begin position="562"/>
        <end position="582"/>
    </location>
</feature>
<feature type="compositionally biased region" description="Low complexity" evidence="1">
    <location>
        <begin position="113"/>
        <end position="124"/>
    </location>
</feature>
<evidence type="ECO:0000313" key="3">
    <source>
        <dbReference type="Proteomes" id="UP000650467"/>
    </source>
</evidence>
<proteinExistence type="predicted"/>
<organism evidence="2 3">
    <name type="scientific">Chlamydomonas incerta</name>
    <dbReference type="NCBI Taxonomy" id="51695"/>
    <lineage>
        <taxon>Eukaryota</taxon>
        <taxon>Viridiplantae</taxon>
        <taxon>Chlorophyta</taxon>
        <taxon>core chlorophytes</taxon>
        <taxon>Chlorophyceae</taxon>
        <taxon>CS clade</taxon>
        <taxon>Chlamydomonadales</taxon>
        <taxon>Chlamydomonadaceae</taxon>
        <taxon>Chlamydomonas</taxon>
    </lineage>
</organism>
<reference evidence="2" key="1">
    <citation type="journal article" date="2020" name="bioRxiv">
        <title>Comparative genomics of Chlamydomonas.</title>
        <authorList>
            <person name="Craig R.J."/>
            <person name="Hasan A.R."/>
            <person name="Ness R.W."/>
            <person name="Keightley P.D."/>
        </authorList>
    </citation>
    <scope>NUCLEOTIDE SEQUENCE</scope>
    <source>
        <strain evidence="2">SAG 7.73</strain>
    </source>
</reference>
<name>A0A835W4K8_CHLIN</name>
<feature type="compositionally biased region" description="Gly residues" evidence="1">
    <location>
        <begin position="402"/>
        <end position="412"/>
    </location>
</feature>
<protein>
    <submittedName>
        <fullName evidence="2">Uncharacterized protein</fullName>
    </submittedName>
</protein>
<dbReference type="EMBL" id="JAEHOC010000014">
    <property type="protein sequence ID" value="KAG2435626.1"/>
    <property type="molecule type" value="Genomic_DNA"/>
</dbReference>
<gene>
    <name evidence="2" type="ORF">HXX76_006829</name>
</gene>
<dbReference type="Proteomes" id="UP000650467">
    <property type="component" value="Unassembled WGS sequence"/>
</dbReference>
<dbReference type="AlphaFoldDB" id="A0A835W4K8"/>
<dbReference type="SUPFAM" id="SSF48371">
    <property type="entry name" value="ARM repeat"/>
    <property type="match status" value="1"/>
</dbReference>
<dbReference type="InterPro" id="IPR016024">
    <property type="entry name" value="ARM-type_fold"/>
</dbReference>
<dbReference type="Gene3D" id="1.25.10.10">
    <property type="entry name" value="Leucine-rich Repeat Variant"/>
    <property type="match status" value="1"/>
</dbReference>
<accession>A0A835W4K8</accession>
<comment type="caution">
    <text evidence="2">The sequence shown here is derived from an EMBL/GenBank/DDBJ whole genome shotgun (WGS) entry which is preliminary data.</text>
</comment>
<feature type="compositionally biased region" description="Low complexity" evidence="1">
    <location>
        <begin position="351"/>
        <end position="367"/>
    </location>
</feature>